<evidence type="ECO:0000313" key="8">
    <source>
        <dbReference type="Proteomes" id="UP000005408"/>
    </source>
</evidence>
<evidence type="ECO:0000256" key="4">
    <source>
        <dbReference type="ARBA" id="ARBA00023136"/>
    </source>
</evidence>
<feature type="domain" description="G-protein coupled receptors family 1 profile" evidence="6">
    <location>
        <begin position="42"/>
        <end position="288"/>
    </location>
</feature>
<keyword evidence="4 5" id="KW-0472">Membrane</keyword>
<feature type="transmembrane region" description="Helical" evidence="5">
    <location>
        <begin position="67"/>
        <end position="84"/>
    </location>
</feature>
<organism evidence="7 8">
    <name type="scientific">Magallana gigas</name>
    <name type="common">Pacific oyster</name>
    <name type="synonym">Crassostrea gigas</name>
    <dbReference type="NCBI Taxonomy" id="29159"/>
    <lineage>
        <taxon>Eukaryota</taxon>
        <taxon>Metazoa</taxon>
        <taxon>Spiralia</taxon>
        <taxon>Lophotrochozoa</taxon>
        <taxon>Mollusca</taxon>
        <taxon>Bivalvia</taxon>
        <taxon>Autobranchia</taxon>
        <taxon>Pteriomorphia</taxon>
        <taxon>Ostreida</taxon>
        <taxon>Ostreoidea</taxon>
        <taxon>Ostreidae</taxon>
        <taxon>Magallana</taxon>
    </lineage>
</organism>
<evidence type="ECO:0000259" key="6">
    <source>
        <dbReference type="PROSITE" id="PS50262"/>
    </source>
</evidence>
<dbReference type="OrthoDB" id="6105900at2759"/>
<reference evidence="7" key="1">
    <citation type="submission" date="2022-08" db="UniProtKB">
        <authorList>
            <consortium name="EnsemblMetazoa"/>
        </authorList>
    </citation>
    <scope>IDENTIFICATION</scope>
    <source>
        <strain evidence="7">05x7-T-G4-1.051#20</strain>
    </source>
</reference>
<feature type="transmembrane region" description="Helical" evidence="5">
    <location>
        <begin position="146"/>
        <end position="163"/>
    </location>
</feature>
<dbReference type="PANTHER" id="PTHR23112:SF0">
    <property type="entry name" value="TRANSMEMBRANE PROTEIN 116"/>
    <property type="match status" value="1"/>
</dbReference>
<dbReference type="SUPFAM" id="SSF81321">
    <property type="entry name" value="Family A G protein-coupled receptor-like"/>
    <property type="match status" value="1"/>
</dbReference>
<dbReference type="PROSITE" id="PS50262">
    <property type="entry name" value="G_PROTEIN_RECEP_F1_2"/>
    <property type="match status" value="1"/>
</dbReference>
<keyword evidence="8" id="KW-1185">Reference proteome</keyword>
<feature type="transmembrane region" description="Helical" evidence="5">
    <location>
        <begin position="24"/>
        <end position="47"/>
    </location>
</feature>
<sequence>MNQSEIVKTSGYDLPVYGVDNGQFLIIHVPALVCIFLSLICATSVLVLSFKKRRKQTFFTWSKSERFVVYMAICDGMFNIAHSFDHLHIVLSRNHVHPKELCELYAFMLVEFITAQNLMVNVVAINAFLLIYFNKNISFGKYDWKILIWIFGVPFIGVTSAAISGQLGPAGAFCYFDGVKGVVANICFTTVPLTLILVINTVLYLLTWTRIRSDSRRIKKTIGQKSLTMRMAHNAARNMTFFVAAFFVQWWAFAIYGVWALVDDVPQILFQLVTIFNNLGGVVNLGVYMFIRKHTHVSPQNPSKDITGETPA</sequence>
<comment type="subcellular location">
    <subcellularLocation>
        <location evidence="1">Membrane</location>
        <topology evidence="1">Multi-pass membrane protein</topology>
    </subcellularLocation>
</comment>
<dbReference type="Gene3D" id="1.20.1070.10">
    <property type="entry name" value="Rhodopsin 7-helix transmembrane proteins"/>
    <property type="match status" value="1"/>
</dbReference>
<dbReference type="EnsemblMetazoa" id="G26066.1">
    <property type="protein sequence ID" value="G26066.1:cds"/>
    <property type="gene ID" value="G26066"/>
</dbReference>
<dbReference type="AlphaFoldDB" id="A0A8W8L0C5"/>
<evidence type="ECO:0000313" key="7">
    <source>
        <dbReference type="EnsemblMetazoa" id="G26066.1:cds"/>
    </source>
</evidence>
<feature type="transmembrane region" description="Helical" evidence="5">
    <location>
        <begin position="183"/>
        <end position="207"/>
    </location>
</feature>
<dbReference type="InterPro" id="IPR017452">
    <property type="entry name" value="GPCR_Rhodpsn_7TM"/>
</dbReference>
<evidence type="ECO:0000256" key="5">
    <source>
        <dbReference type="SAM" id="Phobius"/>
    </source>
</evidence>
<dbReference type="EnsemblMetazoa" id="G26066.2">
    <property type="protein sequence ID" value="G26066.2:cds"/>
    <property type="gene ID" value="G26066"/>
</dbReference>
<name>A0A8W8L0C5_MAGGI</name>
<dbReference type="GO" id="GO:0005886">
    <property type="term" value="C:plasma membrane"/>
    <property type="evidence" value="ECO:0007669"/>
    <property type="project" value="TreeGrafter"/>
</dbReference>
<dbReference type="Proteomes" id="UP000005408">
    <property type="component" value="Unassembled WGS sequence"/>
</dbReference>
<dbReference type="OMA" id="PAGAFCY"/>
<feature type="transmembrane region" description="Helical" evidence="5">
    <location>
        <begin position="268"/>
        <end position="291"/>
    </location>
</feature>
<feature type="transmembrane region" description="Helical" evidence="5">
    <location>
        <begin position="104"/>
        <end position="134"/>
    </location>
</feature>
<evidence type="ECO:0000256" key="1">
    <source>
        <dbReference type="ARBA" id="ARBA00004141"/>
    </source>
</evidence>
<dbReference type="PANTHER" id="PTHR23112">
    <property type="entry name" value="G PROTEIN-COUPLED RECEPTOR 157-RELATED"/>
    <property type="match status" value="1"/>
</dbReference>
<dbReference type="GO" id="GO:0004930">
    <property type="term" value="F:G protein-coupled receptor activity"/>
    <property type="evidence" value="ECO:0007669"/>
    <property type="project" value="TreeGrafter"/>
</dbReference>
<evidence type="ECO:0000256" key="3">
    <source>
        <dbReference type="ARBA" id="ARBA00022989"/>
    </source>
</evidence>
<protein>
    <recommendedName>
        <fullName evidence="6">G-protein coupled receptors family 1 profile domain-containing protein</fullName>
    </recommendedName>
</protein>
<evidence type="ECO:0000256" key="2">
    <source>
        <dbReference type="ARBA" id="ARBA00022692"/>
    </source>
</evidence>
<proteinExistence type="predicted"/>
<keyword evidence="3 5" id="KW-1133">Transmembrane helix</keyword>
<dbReference type="GO" id="GO:0007189">
    <property type="term" value="P:adenylate cyclase-activating G protein-coupled receptor signaling pathway"/>
    <property type="evidence" value="ECO:0007669"/>
    <property type="project" value="TreeGrafter"/>
</dbReference>
<accession>A0A8W8L0C5</accession>
<keyword evidence="2 5" id="KW-0812">Transmembrane</keyword>
<feature type="transmembrane region" description="Helical" evidence="5">
    <location>
        <begin position="239"/>
        <end position="262"/>
    </location>
</feature>